<dbReference type="EMBL" id="FN653355">
    <property type="protein sequence ID" value="CBY14813.1"/>
    <property type="molecule type" value="Genomic_DNA"/>
</dbReference>
<dbReference type="Proteomes" id="UP000001307">
    <property type="component" value="Unassembled WGS sequence"/>
</dbReference>
<dbReference type="InParanoid" id="E4XYV1"/>
<sequence length="612" mass="70175">MNHDLTVTYLEDKSEYIVLADHLSRNPKLSVKCETKSCKVCEAADAPLLKTENLPDRKEFKDEMSNLKFIDNLVPNTSLEQYEANQRIQEDYLWWNQQKLSFEVEVFSPFEAELLNFKVARTNPAIFNDFPELRKATLKSFLANKELVRSIQLKDKKLRAVIRAKENLVLPGARNRPGETGRWKMEIVEGVVVATKNFGIRSLNVTVIPERFTNWIAQKVHDEHGCSSMSSMINVAKSVVEAPKIKDAIKAIIGRCRKCTFMRNVPNTYVDLKEYKDLNPTRIGEIVSWDQLTRRSELKNKQFKYWVLIDHLSAYAKLYPVEGPSSAENNKIALLRALNDIAGPINEPVKVITDGAKYNESLVNDPDLINSKVTLIITTNLTRSKNNLCILDTRTAKMTKYITMALNESDDPWMVAQKAETAHNRIKSAHGFSPLELFKEIDQVTGELIKVDWDKIKMFIKKARKMSRAANDKMARKKAVRDPINLIPFDEESEEGRTYGNVRVSPIKLGDIIILSGAFDKNNSRPWWKVCSSEQIPDGIDFDNRVVSTIKMDLRKIQKSSRKLWSFSAIKAVCDGREKLTENELHGRFKSLPEKFDANYLILDDNFKHLWT</sequence>
<reference evidence="1" key="1">
    <citation type="journal article" date="2010" name="Science">
        <title>Plasticity of animal genome architecture unmasked by rapid evolution of a pelagic tunicate.</title>
        <authorList>
            <person name="Denoeud F."/>
            <person name="Henriet S."/>
            <person name="Mungpakdee S."/>
            <person name="Aury J.M."/>
            <person name="Da Silva C."/>
            <person name="Brinkmann H."/>
            <person name="Mikhaleva J."/>
            <person name="Olsen L.C."/>
            <person name="Jubin C."/>
            <person name="Canestro C."/>
            <person name="Bouquet J.M."/>
            <person name="Danks G."/>
            <person name="Poulain J."/>
            <person name="Campsteijn C."/>
            <person name="Adamski M."/>
            <person name="Cross I."/>
            <person name="Yadetie F."/>
            <person name="Muffato M."/>
            <person name="Louis A."/>
            <person name="Butcher S."/>
            <person name="Tsagkogeorga G."/>
            <person name="Konrad A."/>
            <person name="Singh S."/>
            <person name="Jensen M.F."/>
            <person name="Cong E.H."/>
            <person name="Eikeseth-Otteraa H."/>
            <person name="Noel B."/>
            <person name="Anthouard V."/>
            <person name="Porcel B.M."/>
            <person name="Kachouri-Lafond R."/>
            <person name="Nishino A."/>
            <person name="Ugolini M."/>
            <person name="Chourrout P."/>
            <person name="Nishida H."/>
            <person name="Aasland R."/>
            <person name="Huzurbazar S."/>
            <person name="Westhof E."/>
            <person name="Delsuc F."/>
            <person name="Lehrach H."/>
            <person name="Reinhardt R."/>
            <person name="Weissenbach J."/>
            <person name="Roy S.W."/>
            <person name="Artiguenave F."/>
            <person name="Postlethwait J.H."/>
            <person name="Manak J.R."/>
            <person name="Thompson E.M."/>
            <person name="Jaillon O."/>
            <person name="Du Pasquier L."/>
            <person name="Boudinot P."/>
            <person name="Liberles D.A."/>
            <person name="Volff J.N."/>
            <person name="Philippe H."/>
            <person name="Lenhard B."/>
            <person name="Roest Crollius H."/>
            <person name="Wincker P."/>
            <person name="Chourrout D."/>
        </authorList>
    </citation>
    <scope>NUCLEOTIDE SEQUENCE [LARGE SCALE GENOMIC DNA]</scope>
</reference>
<protein>
    <submittedName>
        <fullName evidence="1">Uncharacterized protein</fullName>
    </submittedName>
</protein>
<proteinExistence type="predicted"/>
<keyword evidence="2" id="KW-1185">Reference proteome</keyword>
<organism evidence="1">
    <name type="scientific">Oikopleura dioica</name>
    <name type="common">Tunicate</name>
    <dbReference type="NCBI Taxonomy" id="34765"/>
    <lineage>
        <taxon>Eukaryota</taxon>
        <taxon>Metazoa</taxon>
        <taxon>Chordata</taxon>
        <taxon>Tunicata</taxon>
        <taxon>Appendicularia</taxon>
        <taxon>Copelata</taxon>
        <taxon>Oikopleuridae</taxon>
        <taxon>Oikopleura</taxon>
    </lineage>
</organism>
<dbReference type="AlphaFoldDB" id="E4XYV1"/>
<accession>E4XYV1</accession>
<evidence type="ECO:0000313" key="2">
    <source>
        <dbReference type="Proteomes" id="UP000001307"/>
    </source>
</evidence>
<evidence type="ECO:0000313" key="1">
    <source>
        <dbReference type="EMBL" id="CBY14813.1"/>
    </source>
</evidence>
<gene>
    <name evidence="1" type="ORF">GSOID_T00009894001</name>
</gene>
<name>E4XYV1_OIKDI</name>